<keyword evidence="2" id="KW-1185">Reference proteome</keyword>
<dbReference type="Proteomes" id="UP000614996">
    <property type="component" value="Unassembled WGS sequence"/>
</dbReference>
<dbReference type="RefSeq" id="WP_207122732.1">
    <property type="nucleotide sequence ID" value="NZ_BOPO01000003.1"/>
</dbReference>
<comment type="caution">
    <text evidence="1">The sequence shown here is derived from an EMBL/GenBank/DDBJ whole genome shotgun (WGS) entry which is preliminary data.</text>
</comment>
<evidence type="ECO:0000313" key="1">
    <source>
        <dbReference type="EMBL" id="GIL25094.1"/>
    </source>
</evidence>
<gene>
    <name evidence="1" type="ORF">NUM_03490</name>
</gene>
<protein>
    <submittedName>
        <fullName evidence="1">Uncharacterized protein</fullName>
    </submittedName>
</protein>
<name>A0A8J4A4Z8_9ACTN</name>
<organism evidence="1 2">
    <name type="scientific">Actinocatenispora comari</name>
    <dbReference type="NCBI Taxonomy" id="2807577"/>
    <lineage>
        <taxon>Bacteria</taxon>
        <taxon>Bacillati</taxon>
        <taxon>Actinomycetota</taxon>
        <taxon>Actinomycetes</taxon>
        <taxon>Micromonosporales</taxon>
        <taxon>Micromonosporaceae</taxon>
        <taxon>Actinocatenispora</taxon>
    </lineage>
</organism>
<accession>A0A8J4A4Z8</accession>
<sequence length="95" mass="10318">MPVEESTIVRGMLVAAELAAGVADARAGAAVLRTAWRGNRRGHDVLSSTLDQPWPHGGREVEERTRVSPDLLATRWVHTVADGRRQITARLAAEP</sequence>
<proteinExistence type="predicted"/>
<reference evidence="2" key="1">
    <citation type="journal article" date="2021" name="Int. J. Syst. Evol. Microbiol.">
        <title>Actinocatenispora comari sp. nov., an endophytic actinomycete isolated from aerial parts of Comarum salesowianum.</title>
        <authorList>
            <person name="Oyunbileg N."/>
            <person name="Iizaka Y."/>
            <person name="Hamada M."/>
            <person name="Davaapurev B.O."/>
            <person name="Fukumoto A."/>
            <person name="Tsetseg B."/>
            <person name="Kato F."/>
            <person name="Tamura T."/>
            <person name="Batkhuu J."/>
            <person name="Anzai Y."/>
        </authorList>
    </citation>
    <scope>NUCLEOTIDE SEQUENCE [LARGE SCALE GENOMIC DNA]</scope>
    <source>
        <strain evidence="2">NUM-2625</strain>
    </source>
</reference>
<dbReference type="EMBL" id="BOPO01000003">
    <property type="protein sequence ID" value="GIL25094.1"/>
    <property type="molecule type" value="Genomic_DNA"/>
</dbReference>
<evidence type="ECO:0000313" key="2">
    <source>
        <dbReference type="Proteomes" id="UP000614996"/>
    </source>
</evidence>
<dbReference type="AlphaFoldDB" id="A0A8J4A4Z8"/>